<accession>A0A0C2IIP7</accession>
<proteinExistence type="predicted"/>
<gene>
    <name evidence="1" type="ORF">RF11_13480</name>
</gene>
<dbReference type="AlphaFoldDB" id="A0A0C2IIP7"/>
<evidence type="ECO:0008006" key="3">
    <source>
        <dbReference type="Google" id="ProtNLM"/>
    </source>
</evidence>
<dbReference type="Proteomes" id="UP000031668">
    <property type="component" value="Unassembled WGS sequence"/>
</dbReference>
<evidence type="ECO:0000313" key="2">
    <source>
        <dbReference type="Proteomes" id="UP000031668"/>
    </source>
</evidence>
<comment type="caution">
    <text evidence="1">The sequence shown here is derived from an EMBL/GenBank/DDBJ whole genome shotgun (WGS) entry which is preliminary data.</text>
</comment>
<name>A0A0C2IIP7_THEKT</name>
<keyword evidence="2" id="KW-1185">Reference proteome</keyword>
<dbReference type="EMBL" id="JWZT01003954">
    <property type="protein sequence ID" value="KII65204.1"/>
    <property type="molecule type" value="Genomic_DNA"/>
</dbReference>
<reference evidence="1 2" key="1">
    <citation type="journal article" date="2014" name="Genome Biol. Evol.">
        <title>The genome of the myxosporean Thelohanellus kitauei shows adaptations to nutrient acquisition within its fish host.</title>
        <authorList>
            <person name="Yang Y."/>
            <person name="Xiong J."/>
            <person name="Zhou Z."/>
            <person name="Huo F."/>
            <person name="Miao W."/>
            <person name="Ran C."/>
            <person name="Liu Y."/>
            <person name="Zhang J."/>
            <person name="Feng J."/>
            <person name="Wang M."/>
            <person name="Wang M."/>
            <person name="Wang L."/>
            <person name="Yao B."/>
        </authorList>
    </citation>
    <scope>NUCLEOTIDE SEQUENCE [LARGE SCALE GENOMIC DNA]</scope>
    <source>
        <strain evidence="1">Wuqing</strain>
    </source>
</reference>
<protein>
    <recommendedName>
        <fullName evidence="3">HTH CENPB-type domain-containing protein</fullName>
    </recommendedName>
</protein>
<dbReference type="OrthoDB" id="6021661at2759"/>
<evidence type="ECO:0000313" key="1">
    <source>
        <dbReference type="EMBL" id="KII65204.1"/>
    </source>
</evidence>
<dbReference type="Gene3D" id="1.10.10.60">
    <property type="entry name" value="Homeodomain-like"/>
    <property type="match status" value="1"/>
</dbReference>
<organism evidence="1 2">
    <name type="scientific">Thelohanellus kitauei</name>
    <name type="common">Myxosporean</name>
    <dbReference type="NCBI Taxonomy" id="669202"/>
    <lineage>
        <taxon>Eukaryota</taxon>
        <taxon>Metazoa</taxon>
        <taxon>Cnidaria</taxon>
        <taxon>Myxozoa</taxon>
        <taxon>Myxosporea</taxon>
        <taxon>Bivalvulida</taxon>
        <taxon>Platysporina</taxon>
        <taxon>Myxobolidae</taxon>
        <taxon>Thelohanellus</taxon>
    </lineage>
</organism>
<sequence>MCFYIPRQQATDFLHIFNFSAKDVKVFPLYCDIDIIRTFKIKCEGKDPEVEEALDQQFHIVSIDGLTLKAMSEELAIKLGRNDFKATESCLSRWKARRNVKFKKAYSEKGIA</sequence>